<keyword evidence="2" id="KW-1185">Reference proteome</keyword>
<reference evidence="1" key="1">
    <citation type="submission" date="2021-02" db="EMBL/GenBank/DDBJ databases">
        <authorList>
            <person name="Dougan E. K."/>
            <person name="Rhodes N."/>
            <person name="Thang M."/>
            <person name="Chan C."/>
        </authorList>
    </citation>
    <scope>NUCLEOTIDE SEQUENCE</scope>
</reference>
<evidence type="ECO:0000313" key="1">
    <source>
        <dbReference type="EMBL" id="CAE7422510.1"/>
    </source>
</evidence>
<accession>A0A812R5E2</accession>
<organism evidence="1 2">
    <name type="scientific">Symbiodinium necroappetens</name>
    <dbReference type="NCBI Taxonomy" id="1628268"/>
    <lineage>
        <taxon>Eukaryota</taxon>
        <taxon>Sar</taxon>
        <taxon>Alveolata</taxon>
        <taxon>Dinophyceae</taxon>
        <taxon>Suessiales</taxon>
        <taxon>Symbiodiniaceae</taxon>
        <taxon>Symbiodinium</taxon>
    </lineage>
</organism>
<name>A0A812R5E2_9DINO</name>
<comment type="caution">
    <text evidence="1">The sequence shown here is derived from an EMBL/GenBank/DDBJ whole genome shotgun (WGS) entry which is preliminary data.</text>
</comment>
<evidence type="ECO:0000313" key="2">
    <source>
        <dbReference type="Proteomes" id="UP000601435"/>
    </source>
</evidence>
<dbReference type="Proteomes" id="UP000601435">
    <property type="component" value="Unassembled WGS sequence"/>
</dbReference>
<dbReference type="AlphaFoldDB" id="A0A812R5E2"/>
<protein>
    <submittedName>
        <fullName evidence="1">Uncharacterized protein</fullName>
    </submittedName>
</protein>
<gene>
    <name evidence="1" type="ORF">SNEC2469_LOCUS11591</name>
</gene>
<proteinExistence type="predicted"/>
<dbReference type="EMBL" id="CAJNJA010018404">
    <property type="protein sequence ID" value="CAE7422510.1"/>
    <property type="molecule type" value="Genomic_DNA"/>
</dbReference>
<sequence>MAPHRWHWPPSAGNEACLCYMPVPDSSLTGLAATLRSTGSTSLQVDAEKSWTSLISPSLRERATMSCSMRRCRTTSSTFSSFPLIPKSSSRCIHLRSAKTGQAPYSSEACLKKWASRGVRILLLLDRPGTLQQSTS</sequence>